<name>A0ACC3MMA5_9PEZI</name>
<dbReference type="EMBL" id="JAUTXU010000230">
    <property type="protein sequence ID" value="KAK3697193.1"/>
    <property type="molecule type" value="Genomic_DNA"/>
</dbReference>
<accession>A0ACC3MMA5</accession>
<proteinExistence type="predicted"/>
<protein>
    <submittedName>
        <fullName evidence="1">Uncharacterized protein</fullName>
    </submittedName>
</protein>
<dbReference type="Proteomes" id="UP001281147">
    <property type="component" value="Unassembled WGS sequence"/>
</dbReference>
<keyword evidence="2" id="KW-1185">Reference proteome</keyword>
<sequence>MNSTPGRDLTGTAQSDTSTSLHTSAESRFAYVFYATANRYCCSVLVNIHRLRGLNSSVPIHVLVSADVDDPFIGAMERANANVHMLEPPAYAEGEGGYYRDCLLKLLAFKLHMLVPGLHRILVLDADQPILKNMDSLFEGLPDVDLAAPRAYWLSKDFLATTFMMINLSDRLWETIRAAFEALEYNKFDMDLVNDVLGDTVMMLSGEYVTLNSHWENWDLPQWFHPTSKLEATVVKRLNDKPPGDSGESERQVEQEDANGQDRIASEQQVSPSGSAIGVLTQVPIPAASLATSLLTPVVDEEVKPKPVPLSPSPRFSDSQSISKQLYQLQEFAPIIHFSALGKPWMLPKITVTLVRPDAHPLLAQQFEMWHETAAMVCPDGILL</sequence>
<comment type="caution">
    <text evidence="1">The sequence shown here is derived from an EMBL/GenBank/DDBJ whole genome shotgun (WGS) entry which is preliminary data.</text>
</comment>
<evidence type="ECO:0000313" key="1">
    <source>
        <dbReference type="EMBL" id="KAK3697193.1"/>
    </source>
</evidence>
<organism evidence="1 2">
    <name type="scientific">Vermiconidia calcicola</name>
    <dbReference type="NCBI Taxonomy" id="1690605"/>
    <lineage>
        <taxon>Eukaryota</taxon>
        <taxon>Fungi</taxon>
        <taxon>Dikarya</taxon>
        <taxon>Ascomycota</taxon>
        <taxon>Pezizomycotina</taxon>
        <taxon>Dothideomycetes</taxon>
        <taxon>Dothideomycetidae</taxon>
        <taxon>Mycosphaerellales</taxon>
        <taxon>Extremaceae</taxon>
        <taxon>Vermiconidia</taxon>
    </lineage>
</organism>
<evidence type="ECO:0000313" key="2">
    <source>
        <dbReference type="Proteomes" id="UP001281147"/>
    </source>
</evidence>
<gene>
    <name evidence="1" type="ORF">LTR37_017594</name>
</gene>
<reference evidence="1" key="1">
    <citation type="submission" date="2023-07" db="EMBL/GenBank/DDBJ databases">
        <title>Black Yeasts Isolated from many extreme environments.</title>
        <authorList>
            <person name="Coleine C."/>
            <person name="Stajich J.E."/>
            <person name="Selbmann L."/>
        </authorList>
    </citation>
    <scope>NUCLEOTIDE SEQUENCE</scope>
    <source>
        <strain evidence="1">CCFEE 5714</strain>
    </source>
</reference>